<sequence length="336" mass="36654">MDTFTAPSPTPSFLGAHHLVHRPASPEAFLLKATAPIRQNFAFSAELPEEHRLFGDSVSRYHDLLFPMESLRRTMLFAARRYFRVPASRHPVVSSGSAEITHLDAWRRGGRRAGISLELGMTPLDIVGGVPHGLECEAAVSIDGERCGIASVRLAFLAQSVYDSHRALGRRQSEESAAWLGDPVSPGMPLPEQVGHRDSRNVVVGLPERTGAEGDDELLFPIDAKAAAELRFEAGAPDDMPPMLFVEMSRQVGLLAAAELRGFVPSYAVLSRWQASFRGFTEPGLPLHCSVREGVRRKDGKVCRDAAGRPVVELRLSFLQGSRVVARVSASVLQDC</sequence>
<gene>
    <name evidence="2" type="ORF">BBN63_24955</name>
</gene>
<reference evidence="2 3" key="1">
    <citation type="submission" date="2016-11" db="EMBL/GenBank/DDBJ databases">
        <title>Complete genome sequence of Streptomyces niveus SCSIO 3406.</title>
        <authorList>
            <person name="Zhu Q."/>
            <person name="Cheng W."/>
            <person name="Song Y."/>
            <person name="Li Q."/>
            <person name="Ju J."/>
        </authorList>
    </citation>
    <scope>NUCLEOTIDE SEQUENCE [LARGE SCALE GENOMIC DNA]</scope>
    <source>
        <strain evidence="2 3">SCSIO 3406</strain>
    </source>
</reference>
<accession>A0A1U9QXL9</accession>
<evidence type="ECO:0000313" key="2">
    <source>
        <dbReference type="EMBL" id="AQU68950.1"/>
    </source>
</evidence>
<evidence type="ECO:0000313" key="3">
    <source>
        <dbReference type="Proteomes" id="UP000189677"/>
    </source>
</evidence>
<proteinExistence type="predicted"/>
<dbReference type="RefSeq" id="WP_078077582.1">
    <property type="nucleotide sequence ID" value="NZ_CP018047.1"/>
</dbReference>
<dbReference type="OrthoDB" id="4317008at2"/>
<evidence type="ECO:0000259" key="1">
    <source>
        <dbReference type="Pfam" id="PF03756"/>
    </source>
</evidence>
<dbReference type="KEGG" id="snw:BBN63_24955"/>
<dbReference type="InterPro" id="IPR005509">
    <property type="entry name" value="AfsA_hotdog_dom"/>
</dbReference>
<feature type="domain" description="A-factor biosynthesis hotdog" evidence="1">
    <location>
        <begin position="19"/>
        <end position="153"/>
    </location>
</feature>
<dbReference type="AlphaFoldDB" id="A0A1U9QXL9"/>
<dbReference type="Proteomes" id="UP000189677">
    <property type="component" value="Chromosome"/>
</dbReference>
<protein>
    <recommendedName>
        <fullName evidence="1">A-factor biosynthesis hotdog domain-containing protein</fullName>
    </recommendedName>
</protein>
<keyword evidence="3" id="KW-1185">Reference proteome</keyword>
<name>A0A1U9QXL9_STRNV</name>
<dbReference type="Pfam" id="PF03756">
    <property type="entry name" value="AfsA"/>
    <property type="match status" value="2"/>
</dbReference>
<dbReference type="EMBL" id="CP018047">
    <property type="protein sequence ID" value="AQU68950.1"/>
    <property type="molecule type" value="Genomic_DNA"/>
</dbReference>
<feature type="domain" description="A-factor biosynthesis hotdog" evidence="1">
    <location>
        <begin position="194"/>
        <end position="330"/>
    </location>
</feature>
<organism evidence="2 3">
    <name type="scientific">Streptomyces niveus</name>
    <name type="common">Streptomyces spheroides</name>
    <dbReference type="NCBI Taxonomy" id="193462"/>
    <lineage>
        <taxon>Bacteria</taxon>
        <taxon>Bacillati</taxon>
        <taxon>Actinomycetota</taxon>
        <taxon>Actinomycetes</taxon>
        <taxon>Kitasatosporales</taxon>
        <taxon>Streptomycetaceae</taxon>
        <taxon>Streptomyces</taxon>
    </lineage>
</organism>